<accession>A0A0L0NT83</accession>
<reference evidence="2" key="1">
    <citation type="journal article" date="2015" name="BMC Genomics">
        <title>Draft genome of a commonly misdiagnosed multidrug resistant pathogen Candida auris.</title>
        <authorList>
            <person name="Chatterjee S."/>
            <person name="Alampalli S.V."/>
            <person name="Nageshan R.K."/>
            <person name="Chettiar S.T."/>
            <person name="Joshi S."/>
            <person name="Tatu U.S."/>
        </authorList>
    </citation>
    <scope>NUCLEOTIDE SEQUENCE [LARGE SCALE GENOMIC DNA]</scope>
    <source>
        <strain evidence="2">6684</strain>
    </source>
</reference>
<dbReference type="Pfam" id="PF08730">
    <property type="entry name" value="Rad33"/>
    <property type="match status" value="1"/>
</dbReference>
<dbReference type="VEuPathDB" id="FungiDB:QG37_05749"/>
<proteinExistence type="predicted"/>
<organism evidence="1 2">
    <name type="scientific">Candidozyma auris</name>
    <name type="common">Yeast</name>
    <name type="synonym">Candida auris</name>
    <dbReference type="NCBI Taxonomy" id="498019"/>
    <lineage>
        <taxon>Eukaryota</taxon>
        <taxon>Fungi</taxon>
        <taxon>Dikarya</taxon>
        <taxon>Ascomycota</taxon>
        <taxon>Saccharomycotina</taxon>
        <taxon>Pichiomycetes</taxon>
        <taxon>Metschnikowiaceae</taxon>
        <taxon>Candidozyma</taxon>
    </lineage>
</organism>
<gene>
    <name evidence="1" type="ORF">QG37_05749</name>
</gene>
<protein>
    <submittedName>
        <fullName evidence="1">Uncharacterized protein</fullName>
    </submittedName>
</protein>
<dbReference type="VEuPathDB" id="FungiDB:B9J08_000041"/>
<dbReference type="AlphaFoldDB" id="A0A0L0NT83"/>
<dbReference type="EMBL" id="LGST01000041">
    <property type="protein sequence ID" value="KND97371.1"/>
    <property type="molecule type" value="Genomic_DNA"/>
</dbReference>
<name>A0A0L0NT83_CANAR</name>
<dbReference type="VEuPathDB" id="FungiDB:CJJ09_002005"/>
<dbReference type="Proteomes" id="UP000037122">
    <property type="component" value="Unassembled WGS sequence"/>
</dbReference>
<dbReference type="VEuPathDB" id="FungiDB:CJI97_000047"/>
<evidence type="ECO:0000313" key="1">
    <source>
        <dbReference type="EMBL" id="KND97371.1"/>
    </source>
</evidence>
<comment type="caution">
    <text evidence="1">The sequence shown here is derived from an EMBL/GenBank/DDBJ whole genome shotgun (WGS) entry which is preliminary data.</text>
</comment>
<dbReference type="InterPro" id="IPR014841">
    <property type="entry name" value="Rad33"/>
</dbReference>
<dbReference type="VEuPathDB" id="FungiDB:CJJ07_002917"/>
<evidence type="ECO:0000313" key="2">
    <source>
        <dbReference type="Proteomes" id="UP000037122"/>
    </source>
</evidence>
<sequence length="228" mass="25759">MAPLRFAKSEAYAQVDAEAERQILDAYAETLDESNSEDIYLKHLPIIFHKLNIPHCFTRDIDNCIQWFYDIHFYDSASDSHKSRLVQLLLRQLTLTTTRGGEQDVSDVVDIDKVILFGNRLVKFRDHFPEIKNAWRLFVEASKKKSSGNSNGLRDSDLIDSKLTLKDLRSIKGYLELDDISDSILIDMLGCGTTTLEGQVLNYEGISGGLEVGIKDFAEILGQIGQLD</sequence>
<dbReference type="VEuPathDB" id="FungiDB:CJI96_0001478"/>